<dbReference type="EMBL" id="JAYMYQ010000001">
    <property type="protein sequence ID" value="KAK7361178.1"/>
    <property type="molecule type" value="Genomic_DNA"/>
</dbReference>
<dbReference type="Proteomes" id="UP001367508">
    <property type="component" value="Unassembled WGS sequence"/>
</dbReference>
<accession>A0AAN9N0T1</accession>
<keyword evidence="2" id="KW-1185">Reference proteome</keyword>
<evidence type="ECO:0000313" key="1">
    <source>
        <dbReference type="EMBL" id="KAK7361178.1"/>
    </source>
</evidence>
<protein>
    <submittedName>
        <fullName evidence="1">Uncharacterized protein</fullName>
    </submittedName>
</protein>
<organism evidence="1 2">
    <name type="scientific">Canavalia gladiata</name>
    <name type="common">Sword bean</name>
    <name type="synonym">Dolichos gladiatus</name>
    <dbReference type="NCBI Taxonomy" id="3824"/>
    <lineage>
        <taxon>Eukaryota</taxon>
        <taxon>Viridiplantae</taxon>
        <taxon>Streptophyta</taxon>
        <taxon>Embryophyta</taxon>
        <taxon>Tracheophyta</taxon>
        <taxon>Spermatophyta</taxon>
        <taxon>Magnoliopsida</taxon>
        <taxon>eudicotyledons</taxon>
        <taxon>Gunneridae</taxon>
        <taxon>Pentapetalae</taxon>
        <taxon>rosids</taxon>
        <taxon>fabids</taxon>
        <taxon>Fabales</taxon>
        <taxon>Fabaceae</taxon>
        <taxon>Papilionoideae</taxon>
        <taxon>50 kb inversion clade</taxon>
        <taxon>NPAAA clade</taxon>
        <taxon>indigoferoid/millettioid clade</taxon>
        <taxon>Phaseoleae</taxon>
        <taxon>Canavalia</taxon>
    </lineage>
</organism>
<name>A0AAN9N0T1_CANGL</name>
<comment type="caution">
    <text evidence="1">The sequence shown here is derived from an EMBL/GenBank/DDBJ whole genome shotgun (WGS) entry which is preliminary data.</text>
</comment>
<proteinExistence type="predicted"/>
<dbReference type="AlphaFoldDB" id="A0AAN9N0T1"/>
<gene>
    <name evidence="1" type="ORF">VNO77_03224</name>
</gene>
<reference evidence="1 2" key="1">
    <citation type="submission" date="2024-01" db="EMBL/GenBank/DDBJ databases">
        <title>The genomes of 5 underutilized Papilionoideae crops provide insights into root nodulation and disease resistanc.</title>
        <authorList>
            <person name="Jiang F."/>
        </authorList>
    </citation>
    <scope>NUCLEOTIDE SEQUENCE [LARGE SCALE GENOMIC DNA]</scope>
    <source>
        <strain evidence="1">LVBAO_FW01</strain>
        <tissue evidence="1">Leaves</tissue>
    </source>
</reference>
<sequence>MDSMRYRSVGGVLTQGKRAACSSISLANGHGYVLPMLLINRLERCKDDEGRGDSTRRRNDLRYSVLRFEGRINGRRLGVRRTFPQIALRLGDRRPS</sequence>
<evidence type="ECO:0000313" key="2">
    <source>
        <dbReference type="Proteomes" id="UP001367508"/>
    </source>
</evidence>